<dbReference type="AlphaFoldDB" id="A0A0E9UST6"/>
<accession>A0A0E9UST6</accession>
<name>A0A0E9UST6_ANGAN</name>
<sequence>MIMDCIYTVPFISGSESCAVMVSGGALCSWSRFLSLQIMSQSLAAVYHRN</sequence>
<protein>
    <submittedName>
        <fullName evidence="1">Uncharacterized protein</fullName>
    </submittedName>
</protein>
<reference evidence="1" key="2">
    <citation type="journal article" date="2015" name="Fish Shellfish Immunol.">
        <title>Early steps in the European eel (Anguilla anguilla)-Vibrio vulnificus interaction in the gills: Role of the RtxA13 toxin.</title>
        <authorList>
            <person name="Callol A."/>
            <person name="Pajuelo D."/>
            <person name="Ebbesson L."/>
            <person name="Teles M."/>
            <person name="MacKenzie S."/>
            <person name="Amaro C."/>
        </authorList>
    </citation>
    <scope>NUCLEOTIDE SEQUENCE</scope>
</reference>
<evidence type="ECO:0000313" key="1">
    <source>
        <dbReference type="EMBL" id="JAH68877.1"/>
    </source>
</evidence>
<proteinExistence type="predicted"/>
<organism evidence="1">
    <name type="scientific">Anguilla anguilla</name>
    <name type="common">European freshwater eel</name>
    <name type="synonym">Muraena anguilla</name>
    <dbReference type="NCBI Taxonomy" id="7936"/>
    <lineage>
        <taxon>Eukaryota</taxon>
        <taxon>Metazoa</taxon>
        <taxon>Chordata</taxon>
        <taxon>Craniata</taxon>
        <taxon>Vertebrata</taxon>
        <taxon>Euteleostomi</taxon>
        <taxon>Actinopterygii</taxon>
        <taxon>Neopterygii</taxon>
        <taxon>Teleostei</taxon>
        <taxon>Anguilliformes</taxon>
        <taxon>Anguillidae</taxon>
        <taxon>Anguilla</taxon>
    </lineage>
</organism>
<reference evidence="1" key="1">
    <citation type="submission" date="2014-11" db="EMBL/GenBank/DDBJ databases">
        <authorList>
            <person name="Amaro Gonzalez C."/>
        </authorList>
    </citation>
    <scope>NUCLEOTIDE SEQUENCE</scope>
</reference>
<dbReference type="EMBL" id="GBXM01039700">
    <property type="protein sequence ID" value="JAH68877.1"/>
    <property type="molecule type" value="Transcribed_RNA"/>
</dbReference>